<dbReference type="InterPro" id="IPR036514">
    <property type="entry name" value="SGNH_hydro_sf"/>
</dbReference>
<dbReference type="Gene3D" id="3.40.50.1110">
    <property type="entry name" value="SGNH hydrolase"/>
    <property type="match status" value="1"/>
</dbReference>
<dbReference type="AlphaFoldDB" id="A0A917YMS0"/>
<evidence type="ECO:0000313" key="1">
    <source>
        <dbReference type="EMBL" id="GGO33282.1"/>
    </source>
</evidence>
<keyword evidence="2" id="KW-1185">Reference proteome</keyword>
<sequence length="285" mass="31531">MTDPLAIAEFRTRYAEPLSPKRPAAVFHLGHSLVGRDMPAMLSQLMGNRYNSQLGWGATLDQHWRNDVPGFGVENRPPAFRAAREAVGSGEYDAIVFTEMVELKDAIRYHDSARALADWAGLARASRPDARLYLYETWHRLDDAAGWLQRLDSDLETLWIDQVLRPAMTRPEVGTIYVIPAGQVMAELVRRIEAGEVPGLTRREDLFGLNADGTQDPIHINDIGAYVVALTHFAVLSGESPVGLPHELLRADGTMAKAPNADAARIIQQVVWEVVRGFPMSGLAQ</sequence>
<gene>
    <name evidence="1" type="ORF">GCM10010991_22420</name>
</gene>
<name>A0A917YMS0_9RHOB</name>
<proteinExistence type="predicted"/>
<accession>A0A917YMS0</accession>
<reference evidence="1 2" key="1">
    <citation type="journal article" date="2014" name="Int. J. Syst. Evol. Microbiol.">
        <title>Complete genome sequence of Corynebacterium casei LMG S-19264T (=DSM 44701T), isolated from a smear-ripened cheese.</title>
        <authorList>
            <consortium name="US DOE Joint Genome Institute (JGI-PGF)"/>
            <person name="Walter F."/>
            <person name="Albersmeier A."/>
            <person name="Kalinowski J."/>
            <person name="Ruckert C."/>
        </authorList>
    </citation>
    <scope>NUCLEOTIDE SEQUENCE [LARGE SCALE GENOMIC DNA]</scope>
    <source>
        <strain evidence="1 2">CGMCC 1.7029</strain>
    </source>
</reference>
<dbReference type="GO" id="GO:0016788">
    <property type="term" value="F:hydrolase activity, acting on ester bonds"/>
    <property type="evidence" value="ECO:0007669"/>
    <property type="project" value="UniProtKB-ARBA"/>
</dbReference>
<dbReference type="Proteomes" id="UP000598196">
    <property type="component" value="Unassembled WGS sequence"/>
</dbReference>
<dbReference type="EMBL" id="BMLP01000004">
    <property type="protein sequence ID" value="GGO33282.1"/>
    <property type="molecule type" value="Genomic_DNA"/>
</dbReference>
<evidence type="ECO:0000313" key="2">
    <source>
        <dbReference type="Proteomes" id="UP000598196"/>
    </source>
</evidence>
<comment type="caution">
    <text evidence="1">The sequence shown here is derived from an EMBL/GenBank/DDBJ whole genome shotgun (WGS) entry which is preliminary data.</text>
</comment>
<organism evidence="1 2">
    <name type="scientific">Gemmobacter aquaticus</name>
    <dbReference type="NCBI Taxonomy" id="490185"/>
    <lineage>
        <taxon>Bacteria</taxon>
        <taxon>Pseudomonadati</taxon>
        <taxon>Pseudomonadota</taxon>
        <taxon>Alphaproteobacteria</taxon>
        <taxon>Rhodobacterales</taxon>
        <taxon>Paracoccaceae</taxon>
        <taxon>Gemmobacter</taxon>
    </lineage>
</organism>
<protein>
    <submittedName>
        <fullName evidence="1">Uncharacterized protein</fullName>
    </submittedName>
</protein>